<dbReference type="RefSeq" id="WP_067013146.1">
    <property type="nucleotide sequence ID" value="NZ_FLOB01000002.1"/>
</dbReference>
<gene>
    <name evidence="6" type="ORF">MSP8886_00879</name>
</gene>
<comment type="subcellular location">
    <subcellularLocation>
        <location evidence="1">Membrane</location>
        <topology evidence="1">Multi-pass membrane protein</topology>
    </subcellularLocation>
</comment>
<accession>A0A1A8T703</accession>
<dbReference type="InterPro" id="IPR019109">
    <property type="entry name" value="MamF_MmsF"/>
</dbReference>
<evidence type="ECO:0000256" key="3">
    <source>
        <dbReference type="ARBA" id="ARBA00022989"/>
    </source>
</evidence>
<dbReference type="AlphaFoldDB" id="A0A1A8T703"/>
<evidence type="ECO:0000313" key="7">
    <source>
        <dbReference type="Proteomes" id="UP000092544"/>
    </source>
</evidence>
<proteinExistence type="predicted"/>
<dbReference type="EMBL" id="FLOB01000002">
    <property type="protein sequence ID" value="SBS27535.1"/>
    <property type="molecule type" value="Genomic_DNA"/>
</dbReference>
<organism evidence="6 7">
    <name type="scientific">Marinomonas spartinae</name>
    <dbReference type="NCBI Taxonomy" id="1792290"/>
    <lineage>
        <taxon>Bacteria</taxon>
        <taxon>Pseudomonadati</taxon>
        <taxon>Pseudomonadota</taxon>
        <taxon>Gammaproteobacteria</taxon>
        <taxon>Oceanospirillales</taxon>
        <taxon>Oceanospirillaceae</taxon>
        <taxon>Marinomonas</taxon>
    </lineage>
</organism>
<keyword evidence="4 5" id="KW-0472">Membrane</keyword>
<dbReference type="OrthoDB" id="5405464at2"/>
<evidence type="ECO:0000256" key="2">
    <source>
        <dbReference type="ARBA" id="ARBA00022692"/>
    </source>
</evidence>
<evidence type="ECO:0000256" key="1">
    <source>
        <dbReference type="ARBA" id="ARBA00004141"/>
    </source>
</evidence>
<keyword evidence="7" id="KW-1185">Reference proteome</keyword>
<evidence type="ECO:0000256" key="5">
    <source>
        <dbReference type="SAM" id="Phobius"/>
    </source>
</evidence>
<evidence type="ECO:0000256" key="4">
    <source>
        <dbReference type="ARBA" id="ARBA00023136"/>
    </source>
</evidence>
<keyword evidence="2 5" id="KW-0812">Transmembrane</keyword>
<dbReference type="Proteomes" id="UP000092544">
    <property type="component" value="Unassembled WGS sequence"/>
</dbReference>
<sequence length="119" mass="14174">MTKFEPNFNVPRFPDDEESKKHATIAYIFMLLGLFTGVFWLVGAIWAMVKREDARDTLYEDHYRNIISTFWWGIVMTLLGVFLVFFFIGYLVLLFTWIWSIYRIIAGTARILSNQPYMR</sequence>
<dbReference type="Pfam" id="PF09685">
    <property type="entry name" value="MamF_MmsF"/>
    <property type="match status" value="1"/>
</dbReference>
<keyword evidence="3 5" id="KW-1133">Transmembrane helix</keyword>
<evidence type="ECO:0000313" key="6">
    <source>
        <dbReference type="EMBL" id="SBS27535.1"/>
    </source>
</evidence>
<name>A0A1A8T703_9GAMM</name>
<feature type="transmembrane region" description="Helical" evidence="5">
    <location>
        <begin position="94"/>
        <end position="113"/>
    </location>
</feature>
<protein>
    <submittedName>
        <fullName evidence="6">Uncharacterized protein</fullName>
    </submittedName>
</protein>
<feature type="transmembrane region" description="Helical" evidence="5">
    <location>
        <begin position="70"/>
        <end position="88"/>
    </location>
</feature>
<reference evidence="6 7" key="1">
    <citation type="submission" date="2016-06" db="EMBL/GenBank/DDBJ databases">
        <authorList>
            <person name="Kjaerup R.B."/>
            <person name="Dalgaard T.S."/>
            <person name="Juul-Madsen H.R."/>
        </authorList>
    </citation>
    <scope>NUCLEOTIDE SEQUENCE [LARGE SCALE GENOMIC DNA]</scope>
    <source>
        <strain evidence="6 7">CECT 8886</strain>
    </source>
</reference>
<feature type="transmembrane region" description="Helical" evidence="5">
    <location>
        <begin position="25"/>
        <end position="49"/>
    </location>
</feature>